<dbReference type="InterPro" id="IPR019734">
    <property type="entry name" value="TPR_rpt"/>
</dbReference>
<dbReference type="Proteomes" id="UP000231246">
    <property type="component" value="Unassembled WGS sequence"/>
</dbReference>
<accession>A0A2H0BUF7</accession>
<comment type="caution">
    <text evidence="2">The sequence shown here is derived from an EMBL/GenBank/DDBJ whole genome shotgun (WGS) entry which is preliminary data.</text>
</comment>
<dbReference type="SUPFAM" id="SSF48452">
    <property type="entry name" value="TPR-like"/>
    <property type="match status" value="1"/>
</dbReference>
<dbReference type="Gene3D" id="1.25.40.10">
    <property type="entry name" value="Tetratricopeptide repeat domain"/>
    <property type="match status" value="1"/>
</dbReference>
<evidence type="ECO:0000313" key="2">
    <source>
        <dbReference type="EMBL" id="PIP61313.1"/>
    </source>
</evidence>
<proteinExistence type="predicted"/>
<dbReference type="AlphaFoldDB" id="A0A2H0BUF7"/>
<evidence type="ECO:0000256" key="1">
    <source>
        <dbReference type="PROSITE-ProRule" id="PRU00339"/>
    </source>
</evidence>
<dbReference type="EMBL" id="PCTA01000030">
    <property type="protein sequence ID" value="PIP61313.1"/>
    <property type="molecule type" value="Genomic_DNA"/>
</dbReference>
<name>A0A2H0BUF7_9BACT</name>
<reference evidence="2 3" key="1">
    <citation type="submission" date="2017-09" db="EMBL/GenBank/DDBJ databases">
        <title>Depth-based differentiation of microbial function through sediment-hosted aquifers and enrichment of novel symbionts in the deep terrestrial subsurface.</title>
        <authorList>
            <person name="Probst A.J."/>
            <person name="Ladd B."/>
            <person name="Jarett J.K."/>
            <person name="Geller-Mcgrath D.E."/>
            <person name="Sieber C.M."/>
            <person name="Emerson J.B."/>
            <person name="Anantharaman K."/>
            <person name="Thomas B.C."/>
            <person name="Malmstrom R."/>
            <person name="Stieglmeier M."/>
            <person name="Klingl A."/>
            <person name="Woyke T."/>
            <person name="Ryan C.M."/>
            <person name="Banfield J.F."/>
        </authorList>
    </citation>
    <scope>NUCLEOTIDE SEQUENCE [LARGE SCALE GENOMIC DNA]</scope>
    <source>
        <strain evidence="2">CG22_combo_CG10-13_8_21_14_all_38_20</strain>
    </source>
</reference>
<gene>
    <name evidence="2" type="ORF">COW99_04850</name>
</gene>
<sequence>MVDLSTQAIQAALACDWQKAIKLNLELVKATPDDVQALNRLAYSHIQTDDPKKAKRIYSSILKIDPQNLMANKNLNKLKGNISTVKALPTNGQIYIDEPGMTRCVELVNTAPKVVLKKITPGIKAEYKIGKKKIEIRTESGEFIGSLPDDISFYMRRLSEKGNKYEMYIKEVVDSKVSVYIRELIRSFDTKKKVFNSLSSFSR</sequence>
<evidence type="ECO:0000313" key="3">
    <source>
        <dbReference type="Proteomes" id="UP000231246"/>
    </source>
</evidence>
<organism evidence="2 3">
    <name type="scientific">Candidatus Roizmanbacteria bacterium CG22_combo_CG10-13_8_21_14_all_38_20</name>
    <dbReference type="NCBI Taxonomy" id="1974862"/>
    <lineage>
        <taxon>Bacteria</taxon>
        <taxon>Candidatus Roizmaniibacteriota</taxon>
    </lineage>
</organism>
<dbReference type="PROSITE" id="PS50005">
    <property type="entry name" value="TPR"/>
    <property type="match status" value="1"/>
</dbReference>
<keyword evidence="1" id="KW-0802">TPR repeat</keyword>
<protein>
    <submittedName>
        <fullName evidence="2">Uncharacterized protein</fullName>
    </submittedName>
</protein>
<feature type="repeat" description="TPR" evidence="1">
    <location>
        <begin position="35"/>
        <end position="68"/>
    </location>
</feature>
<dbReference type="InterPro" id="IPR011990">
    <property type="entry name" value="TPR-like_helical_dom_sf"/>
</dbReference>